<proteinExistence type="predicted"/>
<feature type="compositionally biased region" description="Acidic residues" evidence="1">
    <location>
        <begin position="58"/>
        <end position="67"/>
    </location>
</feature>
<reference evidence="3 4" key="1">
    <citation type="submission" date="2018-11" db="EMBL/GenBank/DDBJ databases">
        <authorList>
            <person name="Li F."/>
        </authorList>
    </citation>
    <scope>NUCLEOTIDE SEQUENCE [LARGE SCALE GENOMIC DNA]</scope>
    <source>
        <strain evidence="3 4">Gsoil 097</strain>
    </source>
</reference>
<sequence>MAMRTRTTLSLLSLLAVTALAGCGSSEDDDATTMLSRADLKSSLISLDDVGSAFKVDESDDDDDSDQELGCLDGLDELGGDSNDPERDEEISFEAKAEPELPGVFNTVGAFKSDADAAKVLTDLGKAVSSCKSVDVTDEDGARIQLAVSSDTRETDADATGQMNLEAAGSITVQTLTIPFSLRFSAIQLGNHVTVVGFVTMAEEVGPEADALAQRAFDRLSPILDGKDVPDLEPLDLKAVDLDALMSAGA</sequence>
<dbReference type="EMBL" id="RJSE01000007">
    <property type="protein sequence ID" value="RNL63010.1"/>
    <property type="molecule type" value="Genomic_DNA"/>
</dbReference>
<name>A0A3N0CHW4_9ACTN</name>
<dbReference type="AlphaFoldDB" id="A0A3N0CHW4"/>
<dbReference type="PROSITE" id="PS51257">
    <property type="entry name" value="PROKAR_LIPOPROTEIN"/>
    <property type="match status" value="1"/>
</dbReference>
<evidence type="ECO:0000256" key="1">
    <source>
        <dbReference type="SAM" id="MobiDB-lite"/>
    </source>
</evidence>
<feature type="region of interest" description="Disordered" evidence="1">
    <location>
        <begin position="55"/>
        <end position="98"/>
    </location>
</feature>
<accession>A0A3N0CHW4</accession>
<protein>
    <recommendedName>
        <fullName evidence="5">Lipoprotein</fullName>
    </recommendedName>
</protein>
<gene>
    <name evidence="3" type="ORF">EFK50_14945</name>
</gene>
<keyword evidence="2" id="KW-0732">Signal</keyword>
<dbReference type="Proteomes" id="UP000267128">
    <property type="component" value="Unassembled WGS sequence"/>
</dbReference>
<evidence type="ECO:0000313" key="4">
    <source>
        <dbReference type="Proteomes" id="UP000267128"/>
    </source>
</evidence>
<feature type="chain" id="PRO_5018333424" description="Lipoprotein" evidence="2">
    <location>
        <begin position="22"/>
        <end position="250"/>
    </location>
</feature>
<comment type="caution">
    <text evidence="3">The sequence shown here is derived from an EMBL/GenBank/DDBJ whole genome shotgun (WGS) entry which is preliminary data.</text>
</comment>
<feature type="signal peptide" evidence="2">
    <location>
        <begin position="1"/>
        <end position="21"/>
    </location>
</feature>
<organism evidence="3 4">
    <name type="scientific">Nocardioides marmoriginsengisoli</name>
    <dbReference type="NCBI Taxonomy" id="661483"/>
    <lineage>
        <taxon>Bacteria</taxon>
        <taxon>Bacillati</taxon>
        <taxon>Actinomycetota</taxon>
        <taxon>Actinomycetes</taxon>
        <taxon>Propionibacteriales</taxon>
        <taxon>Nocardioidaceae</taxon>
        <taxon>Nocardioides</taxon>
    </lineage>
</organism>
<evidence type="ECO:0008006" key="5">
    <source>
        <dbReference type="Google" id="ProtNLM"/>
    </source>
</evidence>
<keyword evidence="4" id="KW-1185">Reference proteome</keyword>
<evidence type="ECO:0000313" key="3">
    <source>
        <dbReference type="EMBL" id="RNL63010.1"/>
    </source>
</evidence>
<evidence type="ECO:0000256" key="2">
    <source>
        <dbReference type="SAM" id="SignalP"/>
    </source>
</evidence>